<feature type="region of interest" description="Disordered" evidence="1">
    <location>
        <begin position="27"/>
        <end position="57"/>
    </location>
</feature>
<name>A0ABQ4CBS7_9ACTN</name>
<dbReference type="RefSeq" id="WP_203707047.1">
    <property type="nucleotide sequence ID" value="NZ_BAAALU010000006.1"/>
</dbReference>
<comment type="caution">
    <text evidence="2">The sequence shown here is derived from an EMBL/GenBank/DDBJ whole genome shotgun (WGS) entry which is preliminary data.</text>
</comment>
<evidence type="ECO:0000313" key="2">
    <source>
        <dbReference type="EMBL" id="GIF60227.1"/>
    </source>
</evidence>
<organism evidence="2 3">
    <name type="scientific">Asanoa iriomotensis</name>
    <dbReference type="NCBI Taxonomy" id="234613"/>
    <lineage>
        <taxon>Bacteria</taxon>
        <taxon>Bacillati</taxon>
        <taxon>Actinomycetota</taxon>
        <taxon>Actinomycetes</taxon>
        <taxon>Micromonosporales</taxon>
        <taxon>Micromonosporaceae</taxon>
        <taxon>Asanoa</taxon>
    </lineage>
</organism>
<keyword evidence="3" id="KW-1185">Reference proteome</keyword>
<accession>A0ABQ4CBS7</accession>
<evidence type="ECO:0000313" key="3">
    <source>
        <dbReference type="Proteomes" id="UP000624325"/>
    </source>
</evidence>
<dbReference type="EMBL" id="BONC01000062">
    <property type="protein sequence ID" value="GIF60227.1"/>
    <property type="molecule type" value="Genomic_DNA"/>
</dbReference>
<evidence type="ECO:0000256" key="1">
    <source>
        <dbReference type="SAM" id="MobiDB-lite"/>
    </source>
</evidence>
<reference evidence="2 3" key="1">
    <citation type="submission" date="2021-01" db="EMBL/GenBank/DDBJ databases">
        <title>Whole genome shotgun sequence of Asanoa iriomotensis NBRC 100142.</title>
        <authorList>
            <person name="Komaki H."/>
            <person name="Tamura T."/>
        </authorList>
    </citation>
    <scope>NUCLEOTIDE SEQUENCE [LARGE SCALE GENOMIC DNA]</scope>
    <source>
        <strain evidence="2 3">NBRC 100142</strain>
    </source>
</reference>
<sequence>MADFDPVKAARLLRETGTLHATDFQSADIPELGPEDELPVQPARIRGGLDPHEPLPDSLDVAELAQQLRDGLIYR</sequence>
<protein>
    <submittedName>
        <fullName evidence="2">Uncharacterized protein</fullName>
    </submittedName>
</protein>
<proteinExistence type="predicted"/>
<dbReference type="Proteomes" id="UP000624325">
    <property type="component" value="Unassembled WGS sequence"/>
</dbReference>
<gene>
    <name evidence="2" type="ORF">Air01nite_63220</name>
</gene>